<reference evidence="2" key="1">
    <citation type="submission" date="2021-08" db="EMBL/GenBank/DDBJ databases">
        <title>Whole genome sequencing of non-tuberculosis mycobacteria type-strains.</title>
        <authorList>
            <person name="Igarashi Y."/>
            <person name="Osugi A."/>
            <person name="Mitarai S."/>
        </authorList>
    </citation>
    <scope>NUCLEOTIDE SEQUENCE</scope>
    <source>
        <strain evidence="2">JCM 30995</strain>
    </source>
</reference>
<dbReference type="AlphaFoldDB" id="A0A9X7ZG44"/>
<dbReference type="EMBL" id="CP080997">
    <property type="protein sequence ID" value="QZA07505.1"/>
    <property type="molecule type" value="Genomic_DNA"/>
</dbReference>
<evidence type="ECO:0000313" key="3">
    <source>
        <dbReference type="Proteomes" id="UP000825008"/>
    </source>
</evidence>
<dbReference type="Pfam" id="PF14258">
    <property type="entry name" value="DUF4350"/>
    <property type="match status" value="1"/>
</dbReference>
<dbReference type="InterPro" id="IPR025646">
    <property type="entry name" value="DUF4350"/>
</dbReference>
<accession>A0A9X7ZG44</accession>
<name>A0A9X7ZG44_9MYCO</name>
<dbReference type="Proteomes" id="UP000825008">
    <property type="component" value="Chromosome"/>
</dbReference>
<dbReference type="RefSeq" id="WP_220694982.1">
    <property type="nucleotide sequence ID" value="NZ_CP080997.1"/>
</dbReference>
<sequence>MTAIRRTWLWVAVALAVIVAVSAVGAYLTTPRPGGRMDPNATGPEGAHALVALLRHRGVEVVPAGTVDDVAREARPDTLVLVAQTPRIAGSELMNRLAGLPGDLLLVAPDALARRALAPRVRSGPVRAFTRQPGCGLREAQRAGPVDLRTTATYVVTQGHSAASCYDGALVRYHDGSRTITVIGSETFMTNADLAREGNAALAMNLAGTSGRLIWYAPQHIQGAKAGKAAIAGLIPPNVRWLFWQLCVALALAALWKGRRLGPLVAEQLPVVVRASETVEGLGRLYRSHRARDRAAAALRAAALRRLAPRLGLGPGPEPPELVAAVSARTGAHPDWLWHLLFGTPPDSDDALVALAGALDDIERQVTHS</sequence>
<evidence type="ECO:0000259" key="1">
    <source>
        <dbReference type="Pfam" id="PF14258"/>
    </source>
</evidence>
<gene>
    <name evidence="2" type="ORF">K3U94_21685</name>
</gene>
<organism evidence="2 3">
    <name type="scientific">Mycolicibacter heraklionensis</name>
    <dbReference type="NCBI Taxonomy" id="512402"/>
    <lineage>
        <taxon>Bacteria</taxon>
        <taxon>Bacillati</taxon>
        <taxon>Actinomycetota</taxon>
        <taxon>Actinomycetes</taxon>
        <taxon>Mycobacteriales</taxon>
        <taxon>Mycobacteriaceae</taxon>
        <taxon>Mycolicibacter</taxon>
    </lineage>
</organism>
<dbReference type="KEGG" id="mher:K3U94_21685"/>
<feature type="domain" description="DUF4350" evidence="1">
    <location>
        <begin position="40"/>
        <end position="206"/>
    </location>
</feature>
<proteinExistence type="predicted"/>
<protein>
    <submittedName>
        <fullName evidence="2">DUF4350 domain-containing protein</fullName>
    </submittedName>
</protein>
<evidence type="ECO:0000313" key="2">
    <source>
        <dbReference type="EMBL" id="QZA07505.1"/>
    </source>
</evidence>